<dbReference type="CDD" id="cd01058">
    <property type="entry name" value="AAMH_B"/>
    <property type="match status" value="1"/>
</dbReference>
<evidence type="ECO:0000256" key="2">
    <source>
        <dbReference type="ARBA" id="ARBA00023033"/>
    </source>
</evidence>
<keyword evidence="2" id="KW-0503">Monooxygenase</keyword>
<name>A0A5M3PP72_9GAMM</name>
<dbReference type="RefSeq" id="WP_069182665.1">
    <property type="nucleotide sequence ID" value="NZ_BGZH01000001.1"/>
</dbReference>
<dbReference type="PIRSF" id="PIRSF000040">
    <property type="entry name" value="MMOH_comp"/>
    <property type="match status" value="1"/>
</dbReference>
<organism evidence="3 5">
    <name type="scientific">Marinobacter salsuginis</name>
    <dbReference type="NCBI Taxonomy" id="418719"/>
    <lineage>
        <taxon>Bacteria</taxon>
        <taxon>Pseudomonadati</taxon>
        <taxon>Pseudomonadota</taxon>
        <taxon>Gammaproteobacteria</taxon>
        <taxon>Pseudomonadales</taxon>
        <taxon>Marinobacteraceae</taxon>
        <taxon>Marinobacter</taxon>
    </lineage>
</organism>
<evidence type="ECO:0000313" key="5">
    <source>
        <dbReference type="Proteomes" id="UP000340077"/>
    </source>
</evidence>
<dbReference type="AlphaFoldDB" id="A0A5M3PP72"/>
<evidence type="ECO:0000313" key="4">
    <source>
        <dbReference type="EMBL" id="GBO86501.1"/>
    </source>
</evidence>
<accession>A0A5M3PP72</accession>
<gene>
    <name evidence="3" type="primary">mphL</name>
    <name evidence="3" type="ORF">MS5N3_21360</name>
    <name evidence="4" type="ORF">MSSD14B_01690</name>
</gene>
<dbReference type="Proteomes" id="UP000340077">
    <property type="component" value="Unassembled WGS sequence"/>
</dbReference>
<dbReference type="InterPro" id="IPR012078">
    <property type="entry name" value="MP_mOase_hydro"/>
</dbReference>
<proteinExistence type="predicted"/>
<dbReference type="EMBL" id="BGZI01000001">
    <property type="protein sequence ID" value="GBO86501.1"/>
    <property type="molecule type" value="Genomic_DNA"/>
</dbReference>
<evidence type="ECO:0000313" key="6">
    <source>
        <dbReference type="Proteomes" id="UP000387223"/>
    </source>
</evidence>
<dbReference type="EMBL" id="BGZH01000001">
    <property type="protein sequence ID" value="GBO84685.1"/>
    <property type="molecule type" value="Genomic_DNA"/>
</dbReference>
<dbReference type="Gene3D" id="1.10.620.20">
    <property type="entry name" value="Ribonucleotide Reductase, subunit A"/>
    <property type="match status" value="1"/>
</dbReference>
<keyword evidence="1" id="KW-0560">Oxidoreductase</keyword>
<dbReference type="InterPro" id="IPR012348">
    <property type="entry name" value="RNR-like"/>
</dbReference>
<comment type="caution">
    <text evidence="3">The sequence shown here is derived from an EMBL/GenBank/DDBJ whole genome shotgun (WGS) entry which is preliminary data.</text>
</comment>
<keyword evidence="5" id="KW-1185">Reference proteome</keyword>
<dbReference type="InterPro" id="IPR003430">
    <property type="entry name" value="Phenol_Hydrox"/>
</dbReference>
<protein>
    <submittedName>
        <fullName evidence="3">Phenol hydroxylase P1 protein</fullName>
    </submittedName>
</protein>
<evidence type="ECO:0000313" key="3">
    <source>
        <dbReference type="EMBL" id="GBO84685.1"/>
    </source>
</evidence>
<reference evidence="5 6" key="1">
    <citation type="journal article" date="2019" name="J. Gen. Appl. Microbiol.">
        <title>Aerobic degradation of cis-dichloroethene by the marine bacterium Marinobacter salsuginis strain 5N-3.</title>
        <authorList>
            <person name="Inoue Y."/>
            <person name="Fukunaga Y."/>
            <person name="Katsumata H."/>
            <person name="Ohji S."/>
            <person name="Hosoyama A."/>
            <person name="Mori K."/>
            <person name="Ando K."/>
        </authorList>
    </citation>
    <scope>NUCLEOTIDE SEQUENCE [LARGE SCALE GENOMIC DNA]</scope>
    <source>
        <strain evidence="3 5">5N-3</strain>
        <strain evidence="4 6">NBRC 109114</strain>
    </source>
</reference>
<dbReference type="Proteomes" id="UP000387223">
    <property type="component" value="Unassembled WGS sequence"/>
</dbReference>
<dbReference type="SUPFAM" id="SSF47240">
    <property type="entry name" value="Ferritin-like"/>
    <property type="match status" value="1"/>
</dbReference>
<dbReference type="InterPro" id="IPR009078">
    <property type="entry name" value="Ferritin-like_SF"/>
</dbReference>
<sequence>MTIEIKTNSVEPIRQTYGHIARRFGDKPATRYQEASYDLEAKTNFHYRPQWDPNYELNDERRTAIRMEDWYAVTDPRQFYYGAYVGNRAKMQEAAETSYGFCDKRNLLTRLPEETRTMLLRLLVPLRHLELGANMNNSKIAGEATATTVSQMHIYQAMDRLGIGQYLSRIALMIDGTTGAGLDESKGYWMDDALWQPMRKLVEDTLVVQDWFELTLIQNVLMDGLLFPLVYEKMDQWWEEQGAEDVSMLTEFMRDWYKDSQRWTNAMVKVVAGESEANLQQLQTWADQWEPEIYNALKPLAEASVGVEALDEVRAQLATRLKKFGLNTQGVSA</sequence>
<dbReference type="GO" id="GO:0016709">
    <property type="term" value="F:oxidoreductase activity, acting on paired donors, with incorporation or reduction of molecular oxygen, NAD(P)H as one donor, and incorporation of one atom of oxygen"/>
    <property type="evidence" value="ECO:0007669"/>
    <property type="project" value="InterPro"/>
</dbReference>
<evidence type="ECO:0000256" key="1">
    <source>
        <dbReference type="ARBA" id="ARBA00023002"/>
    </source>
</evidence>
<dbReference type="Pfam" id="PF02332">
    <property type="entry name" value="Phenol_Hydrox"/>
    <property type="match status" value="1"/>
</dbReference>